<feature type="domain" description="Ice-binding protein C-terminal" evidence="2">
    <location>
        <begin position="207"/>
        <end position="230"/>
    </location>
</feature>
<keyword evidence="4" id="KW-1185">Reference proteome</keyword>
<evidence type="ECO:0000313" key="3">
    <source>
        <dbReference type="EMBL" id="BAY81379.1"/>
    </source>
</evidence>
<dbReference type="InterPro" id="IPR013424">
    <property type="entry name" value="Ice-binding_C"/>
</dbReference>
<dbReference type="InterPro" id="IPR026374">
    <property type="entry name" value="Cyano_PEP"/>
</dbReference>
<dbReference type="Pfam" id="PF07589">
    <property type="entry name" value="PEP-CTERM"/>
    <property type="match status" value="1"/>
</dbReference>
<gene>
    <name evidence="3" type="ORF">NIES267_08550</name>
</gene>
<dbReference type="NCBIfam" id="TIGR04155">
    <property type="entry name" value="cyano_PEP"/>
    <property type="match status" value="1"/>
</dbReference>
<feature type="chain" id="PRO_5012757683" description="Ice-binding protein C-terminal domain-containing protein" evidence="1">
    <location>
        <begin position="30"/>
        <end position="239"/>
    </location>
</feature>
<evidence type="ECO:0000256" key="1">
    <source>
        <dbReference type="SAM" id="SignalP"/>
    </source>
</evidence>
<dbReference type="OrthoDB" id="490675at2"/>
<name>A0A1Z4LJL5_9CYAN</name>
<evidence type="ECO:0000259" key="2">
    <source>
        <dbReference type="Pfam" id="PF07589"/>
    </source>
</evidence>
<proteinExistence type="predicted"/>
<accession>A0A1Z4LJL5</accession>
<sequence>MKNQILKGLLVAVAVPLALVMGNARKASAFTITSTVSGSSNPNTVFGSSLQNGDFNLTANPGNPVNTRLGDGFDEFTRWVFDFNSDSNITGFNNAVAGGNQITSALLTMTLKTNGVSTDSFSGAGGGVGMPTLVRNGIVNSFGNQQTFTIDLMDYGYTTGGIFGELNGSSAANGNVPAAGLNEILFTYQDDALISSATLQLTADVQAVPEPTTILGSFAVVGAGALLRRKKKQNESAVS</sequence>
<feature type="signal peptide" evidence="1">
    <location>
        <begin position="1"/>
        <end position="29"/>
    </location>
</feature>
<dbReference type="NCBIfam" id="TIGR02595">
    <property type="entry name" value="PEP_CTERM"/>
    <property type="match status" value="1"/>
</dbReference>
<organism evidence="3 4">
    <name type="scientific">Calothrix parasitica NIES-267</name>
    <dbReference type="NCBI Taxonomy" id="1973488"/>
    <lineage>
        <taxon>Bacteria</taxon>
        <taxon>Bacillati</taxon>
        <taxon>Cyanobacteriota</taxon>
        <taxon>Cyanophyceae</taxon>
        <taxon>Nostocales</taxon>
        <taxon>Calotrichaceae</taxon>
        <taxon>Calothrix</taxon>
    </lineage>
</organism>
<reference evidence="3 4" key="1">
    <citation type="submission" date="2017-06" db="EMBL/GenBank/DDBJ databases">
        <title>Genome sequencing of cyanobaciteial culture collection at National Institute for Environmental Studies (NIES).</title>
        <authorList>
            <person name="Hirose Y."/>
            <person name="Shimura Y."/>
            <person name="Fujisawa T."/>
            <person name="Nakamura Y."/>
            <person name="Kawachi M."/>
        </authorList>
    </citation>
    <scope>NUCLEOTIDE SEQUENCE [LARGE SCALE GENOMIC DNA]</scope>
    <source>
        <strain evidence="3 4">NIES-267</strain>
    </source>
</reference>
<dbReference type="AlphaFoldDB" id="A0A1Z4LJL5"/>
<evidence type="ECO:0000313" key="4">
    <source>
        <dbReference type="Proteomes" id="UP000218418"/>
    </source>
</evidence>
<dbReference type="EMBL" id="AP018227">
    <property type="protein sequence ID" value="BAY81379.1"/>
    <property type="molecule type" value="Genomic_DNA"/>
</dbReference>
<protein>
    <recommendedName>
        <fullName evidence="2">Ice-binding protein C-terminal domain-containing protein</fullName>
    </recommendedName>
</protein>
<dbReference type="Proteomes" id="UP000218418">
    <property type="component" value="Chromosome"/>
</dbReference>
<keyword evidence="1" id="KW-0732">Signal</keyword>